<dbReference type="STRING" id="1193729.A1OE_259"/>
<dbReference type="KEGG" id="thal:A1OE_259"/>
<proteinExistence type="predicted"/>
<protein>
    <submittedName>
        <fullName evidence="1">Uncharacterized protein</fullName>
    </submittedName>
</protein>
<sequence>MYRIHFSLSKLFFRRKSQVNYNVHGFELPKKILLIVVDSLLQLCKKKF</sequence>
<dbReference type="AlphaFoldDB" id="K7YPI1"/>
<gene>
    <name evidence="1" type="ORF">A1OE_259</name>
</gene>
<accession>K7YPI1</accession>
<reference evidence="1 2" key="1">
    <citation type="journal article" date="2012" name="Proc. Natl. Acad. Sci. U.S.A.">
        <title>Genome streamlining and chemical defense in a coral reef symbiosis.</title>
        <authorList>
            <person name="Kwan J.C."/>
            <person name="Donia M.S."/>
            <person name="Han A.W."/>
            <person name="Hirose E."/>
            <person name="Haygood M.G."/>
            <person name="Schmidt E.W."/>
        </authorList>
    </citation>
    <scope>NUCLEOTIDE SEQUENCE [LARGE SCALE GENOMIC DNA]</scope>
    <source>
        <strain evidence="1 2">L2</strain>
    </source>
</reference>
<evidence type="ECO:0000313" key="2">
    <source>
        <dbReference type="Proteomes" id="UP000010077"/>
    </source>
</evidence>
<dbReference type="EMBL" id="CP003539">
    <property type="protein sequence ID" value="AFX98459.1"/>
    <property type="molecule type" value="Genomic_DNA"/>
</dbReference>
<name>K7YPI1_9PROT</name>
<dbReference type="Proteomes" id="UP000010077">
    <property type="component" value="Chromosome"/>
</dbReference>
<evidence type="ECO:0000313" key="1">
    <source>
        <dbReference type="EMBL" id="AFX98459.1"/>
    </source>
</evidence>
<dbReference type="HOGENOM" id="CLU_3150660_0_0_5"/>
<keyword evidence="2" id="KW-1185">Reference proteome</keyword>
<organism evidence="1 2">
    <name type="scientific">Candidatus Endolissoclinum faulkneri L2</name>
    <dbReference type="NCBI Taxonomy" id="1193729"/>
    <lineage>
        <taxon>Bacteria</taxon>
        <taxon>Pseudomonadati</taxon>
        <taxon>Pseudomonadota</taxon>
        <taxon>Alphaproteobacteria</taxon>
        <taxon>Rhodospirillales</taxon>
        <taxon>Rhodospirillaceae</taxon>
        <taxon>Candidatus Endolissoclinum</taxon>
    </lineage>
</organism>